<feature type="domain" description="Aldehyde dehydrogenase" evidence="5">
    <location>
        <begin position="10"/>
        <end position="467"/>
    </location>
</feature>
<evidence type="ECO:0000256" key="1">
    <source>
        <dbReference type="ARBA" id="ARBA00023002"/>
    </source>
</evidence>
<dbReference type="PROSITE" id="PS00687">
    <property type="entry name" value="ALDEHYDE_DEHYDR_GLU"/>
    <property type="match status" value="1"/>
</dbReference>
<dbReference type="InterPro" id="IPR016163">
    <property type="entry name" value="Ald_DH_C"/>
</dbReference>
<protein>
    <submittedName>
        <fullName evidence="6">4,4'-diapolycopene aldehyde oxidase</fullName>
        <ecNumber evidence="6">1.2.99.10</ecNumber>
    </submittedName>
</protein>
<dbReference type="InterPro" id="IPR016162">
    <property type="entry name" value="Ald_DH_N"/>
</dbReference>
<comment type="similarity">
    <text evidence="3">Belongs to the aldehyde dehydrogenase family.</text>
</comment>
<dbReference type="SUPFAM" id="SSF53720">
    <property type="entry name" value="ALDH-like"/>
    <property type="match status" value="1"/>
</dbReference>
<keyword evidence="1 3" id="KW-0560">Oxidoreductase</keyword>
<dbReference type="InterPro" id="IPR015590">
    <property type="entry name" value="Aldehyde_DH_dom"/>
</dbReference>
<sequence length="531" mass="56321">MPPLASPVPTLASRNPATGETLGEVPLTSPEAIDAVVAGAAAVQPLWWALRSRDRARYMQRAAQAVIDEADELADLICAEQGRPRSEVELLEILPAIETLQWLAEAGPKILAGERAGIMRALRPLTRARWTYEPLGVVAVIGPATEPFSTPLGDVAVALMAGNAVVLKPSPQAALAGERIARVFARAGLPEGLLRLVHGEDDTGRALVDSRVAQVRFTGSYDAGRAVGEACARAVKRSVLELGGKDVALICADADVDRAVHGTVWAAFANAGQAGGSVERAVVLREVSERFLKGVIGAATALQVGDPRDPRTAIGPLLTAERHDRVRALVEEAVDAGATLHCGGPVEIAGRADGTFFAPAVLTGVTSEMRIAREELPGPVLVVTTVETEDDGIRVANDCGAGLGASVWTADRYKGARIARELHVGMVWMNDHLITRSAPQLPWGGVKGSGIGRARGAIALRTCAEPKVLTWSPPSPGAARPFWWFPYDAALERTARAISELRSVRDSDRERALRQGSGPMLAVARRVLRRR</sequence>
<dbReference type="InterPro" id="IPR016161">
    <property type="entry name" value="Ald_DH/histidinol_DH"/>
</dbReference>
<dbReference type="Gene3D" id="3.40.309.10">
    <property type="entry name" value="Aldehyde Dehydrogenase, Chain A, domain 2"/>
    <property type="match status" value="1"/>
</dbReference>
<dbReference type="PANTHER" id="PTHR11699">
    <property type="entry name" value="ALDEHYDE DEHYDROGENASE-RELATED"/>
    <property type="match status" value="1"/>
</dbReference>
<evidence type="ECO:0000256" key="4">
    <source>
        <dbReference type="SAM" id="MobiDB-lite"/>
    </source>
</evidence>
<dbReference type="Pfam" id="PF00171">
    <property type="entry name" value="Aldedh"/>
    <property type="match status" value="1"/>
</dbReference>
<dbReference type="EMBL" id="CP114014">
    <property type="protein sequence ID" value="XAY08365.1"/>
    <property type="molecule type" value="Genomic_DNA"/>
</dbReference>
<evidence type="ECO:0000256" key="3">
    <source>
        <dbReference type="RuleBase" id="RU003345"/>
    </source>
</evidence>
<evidence type="ECO:0000313" key="6">
    <source>
        <dbReference type="EMBL" id="XAY08365.1"/>
    </source>
</evidence>
<proteinExistence type="inferred from homology"/>
<dbReference type="KEGG" id="parq:DSM112329_05265"/>
<dbReference type="Gene3D" id="3.40.605.10">
    <property type="entry name" value="Aldehyde Dehydrogenase, Chain A, domain 1"/>
    <property type="match status" value="1"/>
</dbReference>
<evidence type="ECO:0000256" key="2">
    <source>
        <dbReference type="PROSITE-ProRule" id="PRU10007"/>
    </source>
</evidence>
<organism evidence="6">
    <name type="scientific">Paraconexibacter sp. AEG42_29</name>
    <dbReference type="NCBI Taxonomy" id="2997339"/>
    <lineage>
        <taxon>Bacteria</taxon>
        <taxon>Bacillati</taxon>
        <taxon>Actinomycetota</taxon>
        <taxon>Thermoleophilia</taxon>
        <taxon>Solirubrobacterales</taxon>
        <taxon>Paraconexibacteraceae</taxon>
        <taxon>Paraconexibacter</taxon>
    </lineage>
</organism>
<gene>
    <name evidence="6" type="primary">ald_7</name>
    <name evidence="6" type="ORF">DSM112329_05265</name>
</gene>
<feature type="region of interest" description="Disordered" evidence="4">
    <location>
        <begin position="1"/>
        <end position="24"/>
    </location>
</feature>
<name>A0AAU7B2Y4_9ACTN</name>
<feature type="active site" evidence="2">
    <location>
        <position position="241"/>
    </location>
</feature>
<dbReference type="EC" id="1.2.99.10" evidence="6"/>
<reference evidence="6" key="1">
    <citation type="submission" date="2022-12" db="EMBL/GenBank/DDBJ databases">
        <title>Paraconexibacter alkalitolerans sp. nov. and Baekduia alba sp. nov., isolated from soil and emended description of the genera Paraconexibacter (Chun et al., 2020) and Baekduia (An et al., 2020).</title>
        <authorList>
            <person name="Vieira S."/>
            <person name="Huber K.J."/>
            <person name="Geppert A."/>
            <person name="Wolf J."/>
            <person name="Neumann-Schaal M."/>
            <person name="Muesken M."/>
            <person name="Overmann J."/>
        </authorList>
    </citation>
    <scope>NUCLEOTIDE SEQUENCE</scope>
    <source>
        <strain evidence="6">AEG42_29</strain>
    </source>
</reference>
<dbReference type="GO" id="GO:0016620">
    <property type="term" value="F:oxidoreductase activity, acting on the aldehyde or oxo group of donors, NAD or NADP as acceptor"/>
    <property type="evidence" value="ECO:0007669"/>
    <property type="project" value="InterPro"/>
</dbReference>
<evidence type="ECO:0000259" key="5">
    <source>
        <dbReference type="Pfam" id="PF00171"/>
    </source>
</evidence>
<accession>A0AAU7B2Y4</accession>
<dbReference type="InterPro" id="IPR029510">
    <property type="entry name" value="Ald_DH_CS_GLU"/>
</dbReference>
<dbReference type="AlphaFoldDB" id="A0AAU7B2Y4"/>
<dbReference type="RefSeq" id="WP_354699547.1">
    <property type="nucleotide sequence ID" value="NZ_CP114014.1"/>
</dbReference>